<feature type="compositionally biased region" description="Acidic residues" evidence="1">
    <location>
        <begin position="962"/>
        <end position="974"/>
    </location>
</feature>
<feature type="compositionally biased region" description="Basic residues" evidence="1">
    <location>
        <begin position="1027"/>
        <end position="1036"/>
    </location>
</feature>
<feature type="compositionally biased region" description="Basic residues" evidence="1">
    <location>
        <begin position="713"/>
        <end position="734"/>
    </location>
</feature>
<feature type="compositionally biased region" description="Basic and acidic residues" evidence="1">
    <location>
        <begin position="661"/>
        <end position="690"/>
    </location>
</feature>
<protein>
    <recommendedName>
        <fullName evidence="2">Myb-like domain-containing protein</fullName>
    </recommendedName>
</protein>
<accession>A0A7S3YWJ5</accession>
<evidence type="ECO:0000256" key="1">
    <source>
        <dbReference type="SAM" id="MobiDB-lite"/>
    </source>
</evidence>
<sequence>MTDPARSGALFRVKDSACLKSPLPKFHNIETSGSAATSSAPGHELEFTTEAEGFRQSFSKMVAQYGEEGEELEELLFQENVKASSMEEEDDDEDDARLDDRGEKEEGSEPLVLREDPTGGDIIIHGHPEGGKHVAVSVGKKANVNTEPDQGSVENLRQETVVVMDAASHLELPDHQDIEGGDDGADQKDDTEDIPISDEPSADYTPEPEEMPGRENVERIRACEMCGKPALFGSGRFCSKSCACKLGAERSRKARRSTVFRRKPKKKSAATVRRKSAPPSISSSRNRDGSSVCAVCQKTHDGTYGNGKYCSKKCRYQWRQLTPPDKRKSKARSPLNVRSPLASAKNIKSPSTKKACEVCGKPALWGSGRFCGRPCAAKSSAIKQEKIATPPSRKKMRRARPTPPSTSATTTKKKLGSSPSWRKRVTKKRSSKPNVKAVQECEVCGEPATWGTGRFCGRPCAAKSASNIKQNKKGRNKTSSASSTASSSRKIKVERKSKSPRHNKRKAGDPACERCGKPALFGKGRFCSRSCAGGARSNKRRKRRASTAAVRKSPNGKKVKKETLEKKLSRNQKGSGPDDTDDDDGGWRDQAELQEELRAHLAQGASPTEDKEDTPAEPSQNGASADQDEPELDFDEESEEEKDSPAVETKAMVEGSSVDEDAARKGTESEEQQQHQEAEESGKAEIESKPTAKSTKTKKSSIKAKKATSSLSRKSKSKNKKKKAQAKPKLKIKKEKSVAKSPRSSKKDRKKAKVATPEPKIQAEKIALGYSRSGRLVMKPLNWWDNERVIDGVVLCDPVKIAEENAEALMREKHGISNDFHSPYLQRTRDATKASRKETKKKRIHHPKSKRSGARTKAKARNETDETELKAKRPRRKRKVPTDADHEVESSQSSNRARRDYKDARHGKETRRISSTGRVPRSSMDAVFEVDRDERIKKNKQEKAASRKLMEEENEEQKEKEEEKEEGEEIEVGDDGWSAKQTKQLLEAHTQVEPSPRFWSVVAKKVSGKGSRECAEKYNTLFPTPSRAKRKGNKRYSSKDEDKKAALYKTLALPKGRAPVKRIKAYRSVLRMADDAHGADDYFTSTPNRAASEKKGAGSLDVGSPPDVEDSPYESDEEPRSGKEDEYSLGAYERADHDKADSHINKLKKTIRSQNYRHRRVVAKKRRQAKRTGVNPEDLESEEKTVLPVKRLKKRLAANLIENAHQPLKGPAHVLGVDDDEDEDEDVDYLEADSDDDDVEEET</sequence>
<gene>
    <name evidence="3" type="ORF">LGLO00237_LOCUS15885</name>
</gene>
<feature type="compositionally biased region" description="Basic residues" evidence="1">
    <location>
        <begin position="695"/>
        <end position="706"/>
    </location>
</feature>
<dbReference type="Gene3D" id="1.10.10.60">
    <property type="entry name" value="Homeodomain-like"/>
    <property type="match status" value="1"/>
</dbReference>
<feature type="region of interest" description="Disordered" evidence="1">
    <location>
        <begin position="531"/>
        <end position="761"/>
    </location>
</feature>
<feature type="compositionally biased region" description="Low complexity" evidence="1">
    <location>
        <begin position="31"/>
        <end position="40"/>
    </location>
</feature>
<organism evidence="3">
    <name type="scientific">Lotharella globosa</name>
    <dbReference type="NCBI Taxonomy" id="91324"/>
    <lineage>
        <taxon>Eukaryota</taxon>
        <taxon>Sar</taxon>
        <taxon>Rhizaria</taxon>
        <taxon>Cercozoa</taxon>
        <taxon>Chlorarachniophyceae</taxon>
        <taxon>Lotharella</taxon>
    </lineage>
</organism>
<dbReference type="CDD" id="cd00167">
    <property type="entry name" value="SANT"/>
    <property type="match status" value="1"/>
</dbReference>
<feature type="region of interest" description="Disordered" evidence="1">
    <location>
        <begin position="1207"/>
        <end position="1243"/>
    </location>
</feature>
<feature type="compositionally biased region" description="Basic and acidic residues" evidence="1">
    <location>
        <begin position="1133"/>
        <end position="1144"/>
    </location>
</feature>
<feature type="compositionally biased region" description="Acidic residues" evidence="1">
    <location>
        <begin position="179"/>
        <end position="196"/>
    </location>
</feature>
<feature type="region of interest" description="Disordered" evidence="1">
    <location>
        <begin position="76"/>
        <end position="133"/>
    </location>
</feature>
<feature type="region of interest" description="Disordered" evidence="1">
    <location>
        <begin position="165"/>
        <end position="216"/>
    </location>
</feature>
<feature type="compositionally biased region" description="Acidic residues" evidence="1">
    <location>
        <begin position="626"/>
        <end position="642"/>
    </location>
</feature>
<feature type="compositionally biased region" description="Basic and acidic residues" evidence="1">
    <location>
        <begin position="929"/>
        <end position="961"/>
    </location>
</feature>
<feature type="region of interest" description="Disordered" evidence="1">
    <location>
        <begin position="321"/>
        <end position="347"/>
    </location>
</feature>
<feature type="compositionally biased region" description="Acidic residues" evidence="1">
    <location>
        <begin position="1217"/>
        <end position="1243"/>
    </location>
</feature>
<feature type="compositionally biased region" description="Basic and acidic residues" evidence="1">
    <location>
        <begin position="880"/>
        <end position="889"/>
    </location>
</feature>
<proteinExistence type="predicted"/>
<dbReference type="AlphaFoldDB" id="A0A7S3YWJ5"/>
<feature type="region of interest" description="Disordered" evidence="1">
    <location>
        <begin position="253"/>
        <end position="288"/>
    </location>
</feature>
<feature type="compositionally biased region" description="Basic and acidic residues" evidence="1">
    <location>
        <begin position="585"/>
        <end position="599"/>
    </location>
</feature>
<feature type="compositionally biased region" description="Basic residues" evidence="1">
    <location>
        <begin position="743"/>
        <end position="753"/>
    </location>
</feature>
<dbReference type="PROSITE" id="PS50090">
    <property type="entry name" value="MYB_LIKE"/>
    <property type="match status" value="1"/>
</dbReference>
<feature type="compositionally biased region" description="Basic residues" evidence="1">
    <location>
        <begin position="411"/>
        <end position="431"/>
    </location>
</feature>
<reference evidence="3" key="1">
    <citation type="submission" date="2021-01" db="EMBL/GenBank/DDBJ databases">
        <authorList>
            <person name="Corre E."/>
            <person name="Pelletier E."/>
            <person name="Niang G."/>
            <person name="Scheremetjew M."/>
            <person name="Finn R."/>
            <person name="Kale V."/>
            <person name="Holt S."/>
            <person name="Cochrane G."/>
            <person name="Meng A."/>
            <person name="Brown T."/>
            <person name="Cohen L."/>
        </authorList>
    </citation>
    <scope>NUCLEOTIDE SEQUENCE</scope>
    <source>
        <strain evidence="3">CCCM811</strain>
    </source>
</reference>
<feature type="compositionally biased region" description="Basic residues" evidence="1">
    <location>
        <begin position="489"/>
        <end position="505"/>
    </location>
</feature>
<feature type="region of interest" description="Disordered" evidence="1">
    <location>
        <begin position="818"/>
        <end position="1044"/>
    </location>
</feature>
<feature type="domain" description="Myb-like" evidence="2">
    <location>
        <begin position="977"/>
        <end position="1022"/>
    </location>
</feature>
<feature type="compositionally biased region" description="Basic residues" evidence="1">
    <location>
        <begin position="838"/>
        <end position="859"/>
    </location>
</feature>
<feature type="compositionally biased region" description="Basic residues" evidence="1">
    <location>
        <begin position="253"/>
        <end position="276"/>
    </location>
</feature>
<feature type="compositionally biased region" description="Basic and acidic residues" evidence="1">
    <location>
        <begin position="897"/>
        <end position="912"/>
    </location>
</feature>
<dbReference type="SMART" id="SM00717">
    <property type="entry name" value="SANT"/>
    <property type="match status" value="1"/>
</dbReference>
<feature type="compositionally biased region" description="Basic and acidic residues" evidence="1">
    <location>
        <begin position="827"/>
        <end position="837"/>
    </location>
</feature>
<feature type="compositionally biased region" description="Basic and acidic residues" evidence="1">
    <location>
        <begin position="860"/>
        <end position="871"/>
    </location>
</feature>
<feature type="region of interest" description="Disordered" evidence="1">
    <location>
        <begin position="1076"/>
        <end position="1184"/>
    </location>
</feature>
<evidence type="ECO:0000313" key="3">
    <source>
        <dbReference type="EMBL" id="CAE0664282.1"/>
    </source>
</evidence>
<feature type="compositionally biased region" description="Basic residues" evidence="1">
    <location>
        <begin position="1145"/>
        <end position="1170"/>
    </location>
</feature>
<name>A0A7S3YWJ5_9EUKA</name>
<feature type="compositionally biased region" description="Low complexity" evidence="1">
    <location>
        <begin position="478"/>
        <end position="488"/>
    </location>
</feature>
<feature type="compositionally biased region" description="Basic and acidic residues" evidence="1">
    <location>
        <begin position="98"/>
        <end position="117"/>
    </location>
</feature>
<feature type="region of interest" description="Disordered" evidence="1">
    <location>
        <begin position="382"/>
        <end position="432"/>
    </location>
</feature>
<evidence type="ECO:0000259" key="2">
    <source>
        <dbReference type="PROSITE" id="PS50090"/>
    </source>
</evidence>
<feature type="region of interest" description="Disordered" evidence="1">
    <location>
        <begin position="23"/>
        <end position="43"/>
    </location>
</feature>
<dbReference type="InterPro" id="IPR009057">
    <property type="entry name" value="Homeodomain-like_sf"/>
</dbReference>
<dbReference type="EMBL" id="HBIV01022064">
    <property type="protein sequence ID" value="CAE0664282.1"/>
    <property type="molecule type" value="Transcribed_RNA"/>
</dbReference>
<dbReference type="InterPro" id="IPR001005">
    <property type="entry name" value="SANT/Myb"/>
</dbReference>
<dbReference type="SUPFAM" id="SSF46689">
    <property type="entry name" value="Homeodomain-like"/>
    <property type="match status" value="1"/>
</dbReference>
<feature type="region of interest" description="Disordered" evidence="1">
    <location>
        <begin position="464"/>
        <end position="514"/>
    </location>
</feature>
<feature type="compositionally biased region" description="Acidic residues" evidence="1">
    <location>
        <begin position="1107"/>
        <end position="1117"/>
    </location>
</feature>
<feature type="compositionally biased region" description="Acidic residues" evidence="1">
    <location>
        <begin position="86"/>
        <end position="97"/>
    </location>
</feature>